<dbReference type="AlphaFoldDB" id="A0A8B8C1G5"/>
<dbReference type="Pfam" id="PF18199">
    <property type="entry name" value="Dynein_C"/>
    <property type="match status" value="1"/>
</dbReference>
<protein>
    <submittedName>
        <fullName evidence="3 4">Dynein heavy chain 6, axonemal-like</fullName>
    </submittedName>
</protein>
<evidence type="ECO:0000259" key="1">
    <source>
        <dbReference type="Pfam" id="PF18199"/>
    </source>
</evidence>
<evidence type="ECO:0000313" key="2">
    <source>
        <dbReference type="Proteomes" id="UP000694844"/>
    </source>
</evidence>
<dbReference type="RefSeq" id="XP_022309496.1">
    <property type="nucleotide sequence ID" value="XM_022453788.1"/>
</dbReference>
<dbReference type="InterPro" id="IPR026983">
    <property type="entry name" value="DHC"/>
</dbReference>
<dbReference type="GO" id="GO:0030286">
    <property type="term" value="C:dynein complex"/>
    <property type="evidence" value="ECO:0007669"/>
    <property type="project" value="InterPro"/>
</dbReference>
<sequence length="97" mass="11185">MSGSFFPQGFLTGTLQNYARMYNLPIYHMTFNFHLLPNFRDQKEVTAQMADLKFGEEIELDDGLPTPEDGVLVDGTFMDGFRWDEKKWWPPTASKAS</sequence>
<dbReference type="InterPro" id="IPR043160">
    <property type="entry name" value="Dynein_C_barrel"/>
</dbReference>
<evidence type="ECO:0000313" key="4">
    <source>
        <dbReference type="RefSeq" id="XP_022309497.1"/>
    </source>
</evidence>
<dbReference type="PANTHER" id="PTHR22878:SF68">
    <property type="entry name" value="DYNEIN HEAVY CHAIN 6, AXONEMAL-LIKE"/>
    <property type="match status" value="1"/>
</dbReference>
<reference evidence="3 4" key="1">
    <citation type="submission" date="2025-04" db="UniProtKB">
        <authorList>
            <consortium name="RefSeq"/>
        </authorList>
    </citation>
    <scope>IDENTIFICATION</scope>
    <source>
        <tissue evidence="3 4">Whole sample</tissue>
    </source>
</reference>
<gene>
    <name evidence="3 4" type="primary">LOC111115151</name>
</gene>
<dbReference type="PANTHER" id="PTHR22878">
    <property type="entry name" value="DYNEIN HEAVY CHAIN 6, AXONEMAL-LIKE-RELATED"/>
    <property type="match status" value="1"/>
</dbReference>
<evidence type="ECO:0000313" key="3">
    <source>
        <dbReference type="RefSeq" id="XP_022309496.1"/>
    </source>
</evidence>
<feature type="domain" description="Dynein heavy chain C-terminal" evidence="1">
    <location>
        <begin position="1"/>
        <end position="87"/>
    </location>
</feature>
<proteinExistence type="predicted"/>
<keyword evidence="2" id="KW-1185">Reference proteome</keyword>
<dbReference type="OrthoDB" id="10251809at2759"/>
<accession>A0A8B8C1G5</accession>
<dbReference type="InterPro" id="IPR041228">
    <property type="entry name" value="Dynein_C"/>
</dbReference>
<dbReference type="KEGG" id="cvn:111115151"/>
<dbReference type="GO" id="GO:0045505">
    <property type="term" value="F:dynein intermediate chain binding"/>
    <property type="evidence" value="ECO:0007669"/>
    <property type="project" value="InterPro"/>
</dbReference>
<organism evidence="2 4">
    <name type="scientific">Crassostrea virginica</name>
    <name type="common">Eastern oyster</name>
    <dbReference type="NCBI Taxonomy" id="6565"/>
    <lineage>
        <taxon>Eukaryota</taxon>
        <taxon>Metazoa</taxon>
        <taxon>Spiralia</taxon>
        <taxon>Lophotrochozoa</taxon>
        <taxon>Mollusca</taxon>
        <taxon>Bivalvia</taxon>
        <taxon>Autobranchia</taxon>
        <taxon>Pteriomorphia</taxon>
        <taxon>Ostreida</taxon>
        <taxon>Ostreoidea</taxon>
        <taxon>Ostreidae</taxon>
        <taxon>Crassostrea</taxon>
    </lineage>
</organism>
<dbReference type="Gene3D" id="3.10.490.20">
    <property type="match status" value="1"/>
</dbReference>
<dbReference type="GeneID" id="111115151"/>
<dbReference type="RefSeq" id="XP_022309497.1">
    <property type="nucleotide sequence ID" value="XM_022453789.1"/>
</dbReference>
<name>A0A8B8C1G5_CRAVI</name>
<dbReference type="GO" id="GO:0007018">
    <property type="term" value="P:microtubule-based movement"/>
    <property type="evidence" value="ECO:0007669"/>
    <property type="project" value="InterPro"/>
</dbReference>
<dbReference type="Proteomes" id="UP000694844">
    <property type="component" value="Chromosome 9"/>
</dbReference>
<dbReference type="GO" id="GO:0051959">
    <property type="term" value="F:dynein light intermediate chain binding"/>
    <property type="evidence" value="ECO:0007669"/>
    <property type="project" value="InterPro"/>
</dbReference>